<dbReference type="Pfam" id="PF04542">
    <property type="entry name" value="Sigma70_r2"/>
    <property type="match status" value="1"/>
</dbReference>
<keyword evidence="3" id="KW-0731">Sigma factor</keyword>
<evidence type="ECO:0000256" key="3">
    <source>
        <dbReference type="ARBA" id="ARBA00023082"/>
    </source>
</evidence>
<dbReference type="InterPro" id="IPR013249">
    <property type="entry name" value="RNA_pol_sigma70_r4_t2"/>
</dbReference>
<evidence type="ECO:0000313" key="8">
    <source>
        <dbReference type="Proteomes" id="UP000538666"/>
    </source>
</evidence>
<dbReference type="InterPro" id="IPR013325">
    <property type="entry name" value="RNA_pol_sigma_r2"/>
</dbReference>
<proteinExistence type="inferred from homology"/>
<dbReference type="InterPro" id="IPR013324">
    <property type="entry name" value="RNA_pol_sigma_r3/r4-like"/>
</dbReference>
<protein>
    <submittedName>
        <fullName evidence="7">RNA polymerase sigma-70 factor (ECF subfamily)</fullName>
    </submittedName>
</protein>
<keyword evidence="4" id="KW-0804">Transcription</keyword>
<dbReference type="NCBIfam" id="TIGR02937">
    <property type="entry name" value="sigma70-ECF"/>
    <property type="match status" value="1"/>
</dbReference>
<keyword evidence="2" id="KW-0805">Transcription regulation</keyword>
<dbReference type="InterPro" id="IPR036388">
    <property type="entry name" value="WH-like_DNA-bd_sf"/>
</dbReference>
<dbReference type="OrthoDB" id="9785675at2"/>
<dbReference type="InterPro" id="IPR014284">
    <property type="entry name" value="RNA_pol_sigma-70_dom"/>
</dbReference>
<dbReference type="Pfam" id="PF08281">
    <property type="entry name" value="Sigma70_r4_2"/>
    <property type="match status" value="1"/>
</dbReference>
<dbReference type="SUPFAM" id="SSF88659">
    <property type="entry name" value="Sigma3 and sigma4 domains of RNA polymerase sigma factors"/>
    <property type="match status" value="1"/>
</dbReference>
<dbReference type="Gene3D" id="1.10.10.10">
    <property type="entry name" value="Winged helix-like DNA-binding domain superfamily/Winged helix DNA-binding domain"/>
    <property type="match status" value="1"/>
</dbReference>
<dbReference type="PANTHER" id="PTHR43133:SF59">
    <property type="entry name" value="ECF RNA POLYMERASE SIGMA FACTOR SIGR"/>
    <property type="match status" value="1"/>
</dbReference>
<dbReference type="Proteomes" id="UP000538666">
    <property type="component" value="Unassembled WGS sequence"/>
</dbReference>
<evidence type="ECO:0000256" key="2">
    <source>
        <dbReference type="ARBA" id="ARBA00023015"/>
    </source>
</evidence>
<evidence type="ECO:0000256" key="4">
    <source>
        <dbReference type="ARBA" id="ARBA00023163"/>
    </source>
</evidence>
<dbReference type="GO" id="GO:0006352">
    <property type="term" value="P:DNA-templated transcription initiation"/>
    <property type="evidence" value="ECO:0007669"/>
    <property type="project" value="InterPro"/>
</dbReference>
<dbReference type="AlphaFoldDB" id="A0A841K869"/>
<comment type="similarity">
    <text evidence="1">Belongs to the sigma-70 factor family. ECF subfamily.</text>
</comment>
<sequence length="177" mass="20147">MDPEFFEMAALPLFDQLYNLAHWLTGDRSDAEDLVQETYAKALKGFESFEEGTNLRAWMYRILRNTFLTSRTGLSAQNTTQLDEDIEGGELVADCVTPEFVLLQMESTQAVMDALESLPLTYREIILLCEMEELSYREISQVLAVPMGTVMSRLSRARHLLRNELTAKAARRSNDAL</sequence>
<organism evidence="7 8">
    <name type="scientific">Silvibacterium bohemicum</name>
    <dbReference type="NCBI Taxonomy" id="1577686"/>
    <lineage>
        <taxon>Bacteria</taxon>
        <taxon>Pseudomonadati</taxon>
        <taxon>Acidobacteriota</taxon>
        <taxon>Terriglobia</taxon>
        <taxon>Terriglobales</taxon>
        <taxon>Acidobacteriaceae</taxon>
        <taxon>Silvibacterium</taxon>
    </lineage>
</organism>
<reference evidence="7 8" key="1">
    <citation type="submission" date="2020-08" db="EMBL/GenBank/DDBJ databases">
        <title>Genomic Encyclopedia of Type Strains, Phase IV (KMG-IV): sequencing the most valuable type-strain genomes for metagenomic binning, comparative biology and taxonomic classification.</title>
        <authorList>
            <person name="Goeker M."/>
        </authorList>
    </citation>
    <scope>NUCLEOTIDE SEQUENCE [LARGE SCALE GENOMIC DNA]</scope>
    <source>
        <strain evidence="7 8">DSM 103733</strain>
    </source>
</reference>
<name>A0A841K869_9BACT</name>
<dbReference type="SUPFAM" id="SSF88946">
    <property type="entry name" value="Sigma2 domain of RNA polymerase sigma factors"/>
    <property type="match status" value="1"/>
</dbReference>
<feature type="domain" description="RNA polymerase sigma factor 70 region 4 type 2" evidence="6">
    <location>
        <begin position="109"/>
        <end position="158"/>
    </location>
</feature>
<dbReference type="Gene3D" id="1.10.1740.10">
    <property type="match status" value="1"/>
</dbReference>
<dbReference type="EMBL" id="JACHEK010000010">
    <property type="protein sequence ID" value="MBB6146494.1"/>
    <property type="molecule type" value="Genomic_DNA"/>
</dbReference>
<dbReference type="PANTHER" id="PTHR43133">
    <property type="entry name" value="RNA POLYMERASE ECF-TYPE SIGMA FACTO"/>
    <property type="match status" value="1"/>
</dbReference>
<dbReference type="CDD" id="cd06171">
    <property type="entry name" value="Sigma70_r4"/>
    <property type="match status" value="1"/>
</dbReference>
<evidence type="ECO:0000259" key="6">
    <source>
        <dbReference type="Pfam" id="PF08281"/>
    </source>
</evidence>
<dbReference type="GO" id="GO:0003677">
    <property type="term" value="F:DNA binding"/>
    <property type="evidence" value="ECO:0007669"/>
    <property type="project" value="InterPro"/>
</dbReference>
<gene>
    <name evidence="7" type="ORF">HNQ77_004473</name>
</gene>
<dbReference type="GO" id="GO:0016987">
    <property type="term" value="F:sigma factor activity"/>
    <property type="evidence" value="ECO:0007669"/>
    <property type="project" value="UniProtKB-KW"/>
</dbReference>
<dbReference type="InterPro" id="IPR039425">
    <property type="entry name" value="RNA_pol_sigma-70-like"/>
</dbReference>
<comment type="caution">
    <text evidence="7">The sequence shown here is derived from an EMBL/GenBank/DDBJ whole genome shotgun (WGS) entry which is preliminary data.</text>
</comment>
<evidence type="ECO:0000256" key="1">
    <source>
        <dbReference type="ARBA" id="ARBA00010641"/>
    </source>
</evidence>
<evidence type="ECO:0000259" key="5">
    <source>
        <dbReference type="Pfam" id="PF04542"/>
    </source>
</evidence>
<keyword evidence="8" id="KW-1185">Reference proteome</keyword>
<evidence type="ECO:0000313" key="7">
    <source>
        <dbReference type="EMBL" id="MBB6146494.1"/>
    </source>
</evidence>
<dbReference type="InterPro" id="IPR007627">
    <property type="entry name" value="RNA_pol_sigma70_r2"/>
</dbReference>
<dbReference type="RefSeq" id="WP_050060456.1">
    <property type="nucleotide sequence ID" value="NZ_JACHEK010000010.1"/>
</dbReference>
<accession>A0A841K869</accession>
<feature type="domain" description="RNA polymerase sigma-70 region 2" evidence="5">
    <location>
        <begin position="16"/>
        <end position="70"/>
    </location>
</feature>